<dbReference type="PANTHER" id="PTHR42951">
    <property type="entry name" value="METALLO-BETA-LACTAMASE DOMAIN-CONTAINING"/>
    <property type="match status" value="1"/>
</dbReference>
<dbReference type="Pfam" id="PF00753">
    <property type="entry name" value="Lactamase_B"/>
    <property type="match status" value="1"/>
</dbReference>
<dbReference type="Proteomes" id="UP001208689">
    <property type="component" value="Chromosome"/>
</dbReference>
<feature type="domain" description="Metallo-beta-lactamase" evidence="1">
    <location>
        <begin position="26"/>
        <end position="197"/>
    </location>
</feature>
<proteinExistence type="predicted"/>
<dbReference type="InterPro" id="IPR050855">
    <property type="entry name" value="NDM-1-like"/>
</dbReference>
<gene>
    <name evidence="2" type="ORF">NEF87_003425</name>
</gene>
<evidence type="ECO:0000259" key="1">
    <source>
        <dbReference type="SMART" id="SM00849"/>
    </source>
</evidence>
<keyword evidence="2" id="KW-0378">Hydrolase</keyword>
<dbReference type="EMBL" id="CP104013">
    <property type="protein sequence ID" value="UYP47140.1"/>
    <property type="molecule type" value="Genomic_DNA"/>
</dbReference>
<sequence length="270" mass="31062">MGSVRQFGPISIIRMGKRLFGRLIYPVHCFVLEDTLIDTGSKSGRKEFLEALKKFQINTAIITHSHEDHIGNNQILQKRYNINTLAHKKAMEIIENPKLLKLLPYQKIAWKLPEPSTATEIGDSVSIGKYKLEVIYTPGHSIDHICLFEPTNGWLFTGDLFLGRKIMYLRKLESFYETLHSLRKLVALDVKTVFCGFKGIVKDGKEAIQGKITYMEQLRENVLSLAEKKYSTKQICRKTLGREDFMCYMTGHDFQKQHLIDQILENPARG</sequence>
<dbReference type="SUPFAM" id="SSF56281">
    <property type="entry name" value="Metallo-hydrolase/oxidoreductase"/>
    <property type="match status" value="1"/>
</dbReference>
<accession>A0ABY6HUE7</accession>
<evidence type="ECO:0000313" key="3">
    <source>
        <dbReference type="Proteomes" id="UP001208689"/>
    </source>
</evidence>
<organism evidence="2 3">
    <name type="scientific">Candidatus Lokiarchaeum ossiferum</name>
    <dbReference type="NCBI Taxonomy" id="2951803"/>
    <lineage>
        <taxon>Archaea</taxon>
        <taxon>Promethearchaeati</taxon>
        <taxon>Promethearchaeota</taxon>
        <taxon>Promethearchaeia</taxon>
        <taxon>Promethearchaeales</taxon>
        <taxon>Promethearchaeaceae</taxon>
        <taxon>Candidatus Lokiarchaeum</taxon>
    </lineage>
</organism>
<dbReference type="InterPro" id="IPR036866">
    <property type="entry name" value="RibonucZ/Hydroxyglut_hydro"/>
</dbReference>
<protein>
    <submittedName>
        <fullName evidence="2">Hydroxyacylglutathione hydrolase</fullName>
        <ecNumber evidence="2">3.1.2.6</ecNumber>
    </submittedName>
</protein>
<reference evidence="2" key="1">
    <citation type="submission" date="2022-09" db="EMBL/GenBank/DDBJ databases">
        <title>Actin cytoskeleton and complex cell architecture in an #Asgard archaeon.</title>
        <authorList>
            <person name="Ponce Toledo R.I."/>
            <person name="Schleper C."/>
            <person name="Rodrigues Oliveira T."/>
            <person name="Wollweber F."/>
            <person name="Xu J."/>
            <person name="Rittmann S."/>
            <person name="Klingl A."/>
            <person name="Pilhofer M."/>
        </authorList>
    </citation>
    <scope>NUCLEOTIDE SEQUENCE</scope>
    <source>
        <strain evidence="2">B-35</strain>
    </source>
</reference>
<dbReference type="SMART" id="SM00849">
    <property type="entry name" value="Lactamase_B"/>
    <property type="match status" value="1"/>
</dbReference>
<dbReference type="Gene3D" id="3.60.15.10">
    <property type="entry name" value="Ribonuclease Z/Hydroxyacylglutathione hydrolase-like"/>
    <property type="match status" value="1"/>
</dbReference>
<dbReference type="GO" id="GO:0004416">
    <property type="term" value="F:hydroxyacylglutathione hydrolase activity"/>
    <property type="evidence" value="ECO:0007669"/>
    <property type="project" value="UniProtKB-EC"/>
</dbReference>
<evidence type="ECO:0000313" key="2">
    <source>
        <dbReference type="EMBL" id="UYP47140.1"/>
    </source>
</evidence>
<keyword evidence="3" id="KW-1185">Reference proteome</keyword>
<name>A0ABY6HUE7_9ARCH</name>
<dbReference type="EC" id="3.1.2.6" evidence="2"/>
<dbReference type="InterPro" id="IPR001279">
    <property type="entry name" value="Metallo-B-lactamas"/>
</dbReference>